<evidence type="ECO:0000313" key="1">
    <source>
        <dbReference type="EMBL" id="AHY45124.1"/>
    </source>
</evidence>
<name>A0A023WZ94_STUST</name>
<accession>A0A023WZ94</accession>
<dbReference type="EMBL" id="CP007509">
    <property type="protein sequence ID" value="AHY45124.1"/>
    <property type="molecule type" value="Genomic_DNA"/>
</dbReference>
<organism evidence="1 2">
    <name type="scientific">Stutzerimonas stutzeri</name>
    <name type="common">Pseudomonas stutzeri</name>
    <dbReference type="NCBI Taxonomy" id="316"/>
    <lineage>
        <taxon>Bacteria</taxon>
        <taxon>Pseudomonadati</taxon>
        <taxon>Pseudomonadota</taxon>
        <taxon>Gammaproteobacteria</taxon>
        <taxon>Pseudomonadales</taxon>
        <taxon>Pseudomonadaceae</taxon>
        <taxon>Stutzerimonas</taxon>
    </lineage>
</organism>
<dbReference type="Proteomes" id="UP000025238">
    <property type="component" value="Chromosome"/>
</dbReference>
<sequence>MTYSIFYSTEMPNDIAQVSGRLPRKPQRWTMEWLVKTPDGKTHVDNSRTIQRATYEEVNAIMGAIIDDIKAEIGELATFISYRLTCHGGTKKHRKGGKRRGRA</sequence>
<reference evidence="1 2" key="1">
    <citation type="submission" date="2014-03" db="EMBL/GenBank/DDBJ databases">
        <title>Complete genome sequence of Pseudomonas stutzeri 19SMN4.</title>
        <authorList>
            <person name="Brunet-Galmes I."/>
            <person name="Nogales B."/>
            <person name="Busquets A."/>
            <person name="Pena A."/>
            <person name="Gomila M."/>
            <person name="Garcia-Valdes E."/>
            <person name="Lalucat J."/>
            <person name="Bennasar A."/>
            <person name="Bosch R."/>
        </authorList>
    </citation>
    <scope>NUCLEOTIDE SEQUENCE [LARGE SCALE GENOMIC DNA]</scope>
    <source>
        <strain evidence="1 2">19SMN4</strain>
    </source>
</reference>
<gene>
    <name evidence="1" type="ORF">UIB01_15760</name>
</gene>
<dbReference type="KEGG" id="pstu:UIB01_15760"/>
<proteinExistence type="predicted"/>
<dbReference type="PATRIC" id="fig|316.97.peg.3151"/>
<evidence type="ECO:0000313" key="2">
    <source>
        <dbReference type="Proteomes" id="UP000025238"/>
    </source>
</evidence>
<protein>
    <submittedName>
        <fullName evidence="1">Uncharacterized protein</fullName>
    </submittedName>
</protein>
<dbReference type="AlphaFoldDB" id="A0A023WZ94"/>